<dbReference type="STRING" id="1173111.SAMN05444955_102260"/>
<reference evidence="3 4" key="1">
    <citation type="submission" date="2016-10" db="EMBL/GenBank/DDBJ databases">
        <authorList>
            <person name="de Groot N.N."/>
        </authorList>
    </citation>
    <scope>NUCLEOTIDE SEQUENCE [LARGE SCALE GENOMIC DNA]</scope>
    <source>
        <strain evidence="3 4">DSM 46701</strain>
    </source>
</reference>
<protein>
    <submittedName>
        <fullName evidence="3">Serpin B</fullName>
    </submittedName>
</protein>
<dbReference type="Proteomes" id="UP000199695">
    <property type="component" value="Unassembled WGS sequence"/>
</dbReference>
<dbReference type="CDD" id="cd19588">
    <property type="entry name" value="serpin_miropin-like"/>
    <property type="match status" value="1"/>
</dbReference>
<dbReference type="EMBL" id="FOCQ01000002">
    <property type="protein sequence ID" value="SEM83905.1"/>
    <property type="molecule type" value="Genomic_DNA"/>
</dbReference>
<dbReference type="Pfam" id="PF00079">
    <property type="entry name" value="Serpin"/>
    <property type="match status" value="1"/>
</dbReference>
<evidence type="ECO:0000313" key="3">
    <source>
        <dbReference type="EMBL" id="SEM83905.1"/>
    </source>
</evidence>
<proteinExistence type="inferred from homology"/>
<dbReference type="PANTHER" id="PTHR11461:SF211">
    <property type="entry name" value="GH10112P-RELATED"/>
    <property type="match status" value="1"/>
</dbReference>
<dbReference type="GO" id="GO:0004867">
    <property type="term" value="F:serine-type endopeptidase inhibitor activity"/>
    <property type="evidence" value="ECO:0007669"/>
    <property type="project" value="InterPro"/>
</dbReference>
<dbReference type="Gene3D" id="3.30.497.10">
    <property type="entry name" value="Antithrombin, subunit I, domain 2"/>
    <property type="match status" value="1"/>
</dbReference>
<dbReference type="AlphaFoldDB" id="A0A1H8BM20"/>
<dbReference type="OrthoDB" id="9764871at2"/>
<gene>
    <name evidence="3" type="ORF">SAMN05444955_102260</name>
</gene>
<dbReference type="FunFam" id="3.30.497.10:FF:000001">
    <property type="entry name" value="Serine protease inhibitor"/>
    <property type="match status" value="1"/>
</dbReference>
<dbReference type="SUPFAM" id="SSF56574">
    <property type="entry name" value="Serpins"/>
    <property type="match status" value="1"/>
</dbReference>
<evidence type="ECO:0000259" key="2">
    <source>
        <dbReference type="SMART" id="SM00093"/>
    </source>
</evidence>
<evidence type="ECO:0000256" key="1">
    <source>
        <dbReference type="RuleBase" id="RU000411"/>
    </source>
</evidence>
<organism evidence="3 4">
    <name type="scientific">Lihuaxuella thermophila</name>
    <dbReference type="NCBI Taxonomy" id="1173111"/>
    <lineage>
        <taxon>Bacteria</taxon>
        <taxon>Bacillati</taxon>
        <taxon>Bacillota</taxon>
        <taxon>Bacilli</taxon>
        <taxon>Bacillales</taxon>
        <taxon>Thermoactinomycetaceae</taxon>
        <taxon>Lihuaxuella</taxon>
    </lineage>
</organism>
<dbReference type="SMART" id="SM00093">
    <property type="entry name" value="SERPIN"/>
    <property type="match status" value="1"/>
</dbReference>
<dbReference type="InterPro" id="IPR042178">
    <property type="entry name" value="Serpin_sf_1"/>
</dbReference>
<dbReference type="InterPro" id="IPR042185">
    <property type="entry name" value="Serpin_sf_2"/>
</dbReference>
<dbReference type="PANTHER" id="PTHR11461">
    <property type="entry name" value="SERINE PROTEASE INHIBITOR, SERPIN"/>
    <property type="match status" value="1"/>
</dbReference>
<dbReference type="InterPro" id="IPR023795">
    <property type="entry name" value="Serpin_CS"/>
</dbReference>
<dbReference type="InterPro" id="IPR000215">
    <property type="entry name" value="Serpin_fam"/>
</dbReference>
<dbReference type="Gene3D" id="2.30.39.10">
    <property type="entry name" value="Alpha-1-antitrypsin, domain 1"/>
    <property type="match status" value="1"/>
</dbReference>
<name>A0A1H8BM20_9BACL</name>
<dbReference type="PROSITE" id="PS00284">
    <property type="entry name" value="SERPIN"/>
    <property type="match status" value="1"/>
</dbReference>
<feature type="domain" description="Serpin" evidence="2">
    <location>
        <begin position="55"/>
        <end position="412"/>
    </location>
</feature>
<dbReference type="InterPro" id="IPR036186">
    <property type="entry name" value="Serpin_sf"/>
</dbReference>
<keyword evidence="4" id="KW-1185">Reference proteome</keyword>
<comment type="similarity">
    <text evidence="1">Belongs to the serpin family.</text>
</comment>
<sequence>MFKKMVISSMAFFTLLSGCTTPAPKPHSNPPSAKPVYDIKQLDRRIVHANNRFGLQLYRQIIQTEKGKNILISPLSIAMALSMTYNGANGKTEEAMKKVLQFRELSIDEVNKGNAVLKDLLTHSGTGLQLSIANSLWVKKGWKFHDSFLQNTKKYYGADLSALDFSNAKIINDWIKRNTNNKISKIVEEPIDPDTVLFLINAVYFKGNWARPFQESATEKDQFQLPNGSSRSVPMMSQSGQFEYLQHEFFQAIRLPYEGGNMNLLVILPTEKTDLDNLLQILSADPNSWSRPFPKKEGTIRLPRFKTAYETELNDALKSLGMGIAFDPYHADFEKMAPIPPNTNLFISNVKHKSFVEVNEKGTEAAAATSVEMQVTSAPADSFQMTVNRPFFFAIEDRRTGTLLFLGSIYNPL</sequence>
<dbReference type="PROSITE" id="PS51257">
    <property type="entry name" value="PROKAR_LIPOPROTEIN"/>
    <property type="match status" value="1"/>
</dbReference>
<accession>A0A1H8BM20</accession>
<dbReference type="GO" id="GO:0005615">
    <property type="term" value="C:extracellular space"/>
    <property type="evidence" value="ECO:0007669"/>
    <property type="project" value="InterPro"/>
</dbReference>
<dbReference type="RefSeq" id="WP_089965285.1">
    <property type="nucleotide sequence ID" value="NZ_FOCQ01000002.1"/>
</dbReference>
<dbReference type="InterPro" id="IPR023796">
    <property type="entry name" value="Serpin_dom"/>
</dbReference>
<evidence type="ECO:0000313" key="4">
    <source>
        <dbReference type="Proteomes" id="UP000199695"/>
    </source>
</evidence>